<name>A0A1I4G3U5_9HYPH</name>
<accession>A0A1I4G3U5</accession>
<sequence>MPRSSPFASLLDIGCPSYGGESDKNVFMTLDTVEVDASGHVAGPNGLTAPLSVRIDYGKEVRPALISCRLDAKGRVITVT</sequence>
<evidence type="ECO:0000313" key="2">
    <source>
        <dbReference type="Proteomes" id="UP000323300"/>
    </source>
</evidence>
<dbReference type="EMBL" id="FOSL01000076">
    <property type="protein sequence ID" value="SFL23927.1"/>
    <property type="molecule type" value="Genomic_DNA"/>
</dbReference>
<reference evidence="1 2" key="1">
    <citation type="submission" date="2016-10" db="EMBL/GenBank/DDBJ databases">
        <authorList>
            <person name="Varghese N."/>
            <person name="Submissions S."/>
        </authorList>
    </citation>
    <scope>NUCLEOTIDE SEQUENCE [LARGE SCALE GENOMIC DNA]</scope>
    <source>
        <strain evidence="1 2">DSM 21822</strain>
    </source>
</reference>
<dbReference type="AlphaFoldDB" id="A0A1I4G3U5"/>
<dbReference type="Proteomes" id="UP000323300">
    <property type="component" value="Unassembled WGS sequence"/>
</dbReference>
<keyword evidence="2" id="KW-1185">Reference proteome</keyword>
<organism evidence="1 2">
    <name type="scientific">Neomesorhizobium albiziae</name>
    <dbReference type="NCBI Taxonomy" id="335020"/>
    <lineage>
        <taxon>Bacteria</taxon>
        <taxon>Pseudomonadati</taxon>
        <taxon>Pseudomonadota</taxon>
        <taxon>Alphaproteobacteria</taxon>
        <taxon>Hyphomicrobiales</taxon>
        <taxon>Phyllobacteriaceae</taxon>
        <taxon>Neomesorhizobium</taxon>
    </lineage>
</organism>
<proteinExistence type="predicted"/>
<gene>
    <name evidence="1" type="ORF">SAMN04488498_1762</name>
</gene>
<protein>
    <submittedName>
        <fullName evidence="1">Uncharacterized protein</fullName>
    </submittedName>
</protein>
<evidence type="ECO:0000313" key="1">
    <source>
        <dbReference type="EMBL" id="SFL23927.1"/>
    </source>
</evidence>